<comment type="similarity">
    <text evidence="8">Belongs to the two pore domain potassium channel (TC 1.A.1.8) family.</text>
</comment>
<feature type="transmembrane region" description="Helical" evidence="10">
    <location>
        <begin position="255"/>
        <end position="281"/>
    </location>
</feature>
<evidence type="ECO:0000259" key="11">
    <source>
        <dbReference type="Pfam" id="PF07885"/>
    </source>
</evidence>
<feature type="transmembrane region" description="Helical" evidence="10">
    <location>
        <begin position="493"/>
        <end position="511"/>
    </location>
</feature>
<keyword evidence="13" id="KW-1185">Reference proteome</keyword>
<dbReference type="AlphaFoldDB" id="A0A3M6TNI3"/>
<dbReference type="PANTHER" id="PTHR11537">
    <property type="entry name" value="VOLTAGE-GATED POTASSIUM CHANNEL"/>
    <property type="match status" value="1"/>
</dbReference>
<name>A0A3M6TNI3_POCDA</name>
<keyword evidence="9" id="KW-0175">Coiled coil</keyword>
<dbReference type="SUPFAM" id="SSF81324">
    <property type="entry name" value="Voltage-gated potassium channels"/>
    <property type="match status" value="2"/>
</dbReference>
<dbReference type="InterPro" id="IPR003280">
    <property type="entry name" value="2pore_dom_K_chnl"/>
</dbReference>
<dbReference type="Gene3D" id="1.10.287.70">
    <property type="match status" value="2"/>
</dbReference>
<dbReference type="Proteomes" id="UP000275408">
    <property type="component" value="Unassembled WGS sequence"/>
</dbReference>
<sequence>MAIFMAYVTTALTALSLQLEPTSLRGVQVFPAVFIGAVVANFITVSANDNSSTEEDESKIEWYLNLTITWIAKPPYVARPTNGSIDSGAQGLIRDTLLRYMTFECGILHGIEYQVEDRQVNSEYEMIALLRQNKVHVAAPIFEPKGDRHYSEFPFFKVVDYPGTDYITTEEGNNRISYVLDAVLKSWPLLAVTLVLTAISGVVMWALDTYWNSEEFPRSFIKGSWDGFWWSFISMTTVGYGDKSPKSVPARIFSIVWILVGLIVMAIFTANVTSALTALSLETEPSSFANKKVAVIGNGTEYQHALQEEAEPIDVQSQKVDGLFIDNYANTFYHSREKLKTLLTVKKLELQRDVGVLFSKDRKYLADCLNYQRSTILRSAQTITATYKSTKSNPAKQFSLFDDSSSFVKILLYILLGVLAGMLCIGVIWDLLIRKKSGKQQNSMIEWQAENKGMALTERESILNDFEVAKRLLKQMQDHFTTLESKRKIMATWFKLLLALFIGLVAFKFRVTSARSNSSESDDNDDHEKEENLTIAWIYKPPYIRGPDNSSLDNQAHGIVRDAILRHIQWDCSGFSGNPHYEIKTLKADSESQMIQLLKQNKVHLAIPIFEQQDNQKYSEFIFFKLLDYPGTEYITLADDENNDALDVVFDSVLKSWPLLAVTMIFTAIAGIIMLALDTYWNGEEFPRSFIRGSWDGFWWSFISMTTVGYGDKAPKSAMARIFSVVWILFGLIAMAIFMANVTTALTALSLQLEPTSLRGVQVGVIGNGTEYQHALKEDAHPKIYNNIDDAVDALKSKEVKGMLLDRYTASYYQKRDKLKTLLAVKKLDLQRDVGVLFNENKRELAECLQNYHRSAIWRSMQTLTSFYEFEHQTSSKSFNLFDGSSPFVKYLMYISLGLLVLMLLIGLAWDILLRKKGKGKQNIVIAAMDDSWGMTTKGDTIRADLETTRVLLRQALEQFDQLESKVSKLKLRLLGWFLVVFHFHDNRRIWRQGSKICSGSYILGHLDPV</sequence>
<reference evidence="12 13" key="1">
    <citation type="journal article" date="2018" name="Sci. Rep.">
        <title>Comparative analysis of the Pocillopora damicornis genome highlights role of immune system in coral evolution.</title>
        <authorList>
            <person name="Cunning R."/>
            <person name="Bay R.A."/>
            <person name="Gillette P."/>
            <person name="Baker A.C."/>
            <person name="Traylor-Knowles N."/>
        </authorList>
    </citation>
    <scope>NUCLEOTIDE SEQUENCE [LARGE SCALE GENOMIC DNA]</scope>
    <source>
        <strain evidence="12">RSMAS</strain>
        <tissue evidence="12">Whole animal</tissue>
    </source>
</reference>
<keyword evidence="6 10" id="KW-0472">Membrane</keyword>
<keyword evidence="4 10" id="KW-1133">Transmembrane helix</keyword>
<evidence type="ECO:0000256" key="6">
    <source>
        <dbReference type="ARBA" id="ARBA00023136"/>
    </source>
</evidence>
<proteinExistence type="inferred from homology"/>
<dbReference type="GO" id="GO:0005251">
    <property type="term" value="F:delayed rectifier potassium channel activity"/>
    <property type="evidence" value="ECO:0007669"/>
    <property type="project" value="TreeGrafter"/>
</dbReference>
<dbReference type="GO" id="GO:0001508">
    <property type="term" value="P:action potential"/>
    <property type="evidence" value="ECO:0007669"/>
    <property type="project" value="TreeGrafter"/>
</dbReference>
<dbReference type="InterPro" id="IPR013099">
    <property type="entry name" value="K_chnl_dom"/>
</dbReference>
<evidence type="ECO:0000313" key="13">
    <source>
        <dbReference type="Proteomes" id="UP000275408"/>
    </source>
</evidence>
<keyword evidence="7 8" id="KW-0407">Ion channel</keyword>
<dbReference type="Pfam" id="PF07885">
    <property type="entry name" value="Ion_trans_2"/>
    <property type="match status" value="2"/>
</dbReference>
<dbReference type="PANTHER" id="PTHR11537:SF252">
    <property type="entry name" value="POTASSIUM VOLTAGE-GATED CHANNEL PROTEIN SHAW"/>
    <property type="match status" value="1"/>
</dbReference>
<evidence type="ECO:0000256" key="1">
    <source>
        <dbReference type="ARBA" id="ARBA00004141"/>
    </source>
</evidence>
<organism evidence="12 13">
    <name type="scientific">Pocillopora damicornis</name>
    <name type="common">Cauliflower coral</name>
    <name type="synonym">Millepora damicornis</name>
    <dbReference type="NCBI Taxonomy" id="46731"/>
    <lineage>
        <taxon>Eukaryota</taxon>
        <taxon>Metazoa</taxon>
        <taxon>Cnidaria</taxon>
        <taxon>Anthozoa</taxon>
        <taxon>Hexacorallia</taxon>
        <taxon>Scleractinia</taxon>
        <taxon>Astrocoeniina</taxon>
        <taxon>Pocilloporidae</taxon>
        <taxon>Pocillopora</taxon>
    </lineage>
</organism>
<feature type="domain" description="Potassium channel" evidence="11">
    <location>
        <begin position="193"/>
        <end position="277"/>
    </location>
</feature>
<protein>
    <recommendedName>
        <fullName evidence="11">Potassium channel domain-containing protein</fullName>
    </recommendedName>
</protein>
<accession>A0A3M6TNI3</accession>
<dbReference type="EMBL" id="RCHS01003247">
    <property type="protein sequence ID" value="RMX42952.1"/>
    <property type="molecule type" value="Genomic_DNA"/>
</dbReference>
<gene>
    <name evidence="12" type="ORF">pdam_00001806</name>
</gene>
<feature type="transmembrane region" description="Helical" evidence="10">
    <location>
        <begin position="410"/>
        <end position="433"/>
    </location>
</feature>
<evidence type="ECO:0000256" key="10">
    <source>
        <dbReference type="SAM" id="Phobius"/>
    </source>
</evidence>
<keyword evidence="5 8" id="KW-0406">Ion transport</keyword>
<dbReference type="OrthoDB" id="415460at2759"/>
<evidence type="ECO:0000313" key="12">
    <source>
        <dbReference type="EMBL" id="RMX42952.1"/>
    </source>
</evidence>
<evidence type="ECO:0000256" key="5">
    <source>
        <dbReference type="ARBA" id="ARBA00023065"/>
    </source>
</evidence>
<dbReference type="STRING" id="46731.A0A3M6TNI3"/>
<keyword evidence="3 8" id="KW-0812">Transmembrane</keyword>
<feature type="transmembrane region" description="Helical" evidence="10">
    <location>
        <begin position="657"/>
        <end position="681"/>
    </location>
</feature>
<keyword evidence="2 8" id="KW-0813">Transport</keyword>
<dbReference type="PRINTS" id="PR01333">
    <property type="entry name" value="2POREKCHANEL"/>
</dbReference>
<feature type="transmembrane region" description="Helical" evidence="10">
    <location>
        <begin position="187"/>
        <end position="207"/>
    </location>
</feature>
<feature type="domain" description="Potassium channel" evidence="11">
    <location>
        <begin position="665"/>
        <end position="747"/>
    </location>
</feature>
<evidence type="ECO:0000256" key="4">
    <source>
        <dbReference type="ARBA" id="ARBA00022989"/>
    </source>
</evidence>
<feature type="coiled-coil region" evidence="9">
    <location>
        <begin position="946"/>
        <end position="973"/>
    </location>
</feature>
<evidence type="ECO:0000256" key="2">
    <source>
        <dbReference type="ARBA" id="ARBA00022448"/>
    </source>
</evidence>
<dbReference type="GO" id="GO:0015276">
    <property type="term" value="F:ligand-gated monoatomic ion channel activity"/>
    <property type="evidence" value="ECO:0007669"/>
    <property type="project" value="InterPro"/>
</dbReference>
<dbReference type="SUPFAM" id="SSF53850">
    <property type="entry name" value="Periplasmic binding protein-like II"/>
    <property type="match status" value="1"/>
</dbReference>
<comment type="subcellular location">
    <subcellularLocation>
        <location evidence="1">Membrane</location>
        <topology evidence="1">Multi-pass membrane protein</topology>
    </subcellularLocation>
</comment>
<evidence type="ECO:0000256" key="8">
    <source>
        <dbReference type="RuleBase" id="RU003857"/>
    </source>
</evidence>
<comment type="caution">
    <text evidence="12">The sequence shown here is derived from an EMBL/GenBank/DDBJ whole genome shotgun (WGS) entry which is preliminary data.</text>
</comment>
<evidence type="ECO:0000256" key="9">
    <source>
        <dbReference type="SAM" id="Coils"/>
    </source>
</evidence>
<dbReference type="GO" id="GO:0008076">
    <property type="term" value="C:voltage-gated potassium channel complex"/>
    <property type="evidence" value="ECO:0007669"/>
    <property type="project" value="InterPro"/>
</dbReference>
<evidence type="ECO:0000256" key="3">
    <source>
        <dbReference type="ARBA" id="ARBA00022692"/>
    </source>
</evidence>
<evidence type="ECO:0000256" key="7">
    <source>
        <dbReference type="ARBA" id="ARBA00023303"/>
    </source>
</evidence>
<dbReference type="Gene3D" id="3.40.190.10">
    <property type="entry name" value="Periplasmic binding protein-like II"/>
    <property type="match status" value="1"/>
</dbReference>
<feature type="transmembrane region" description="Helical" evidence="10">
    <location>
        <begin position="722"/>
        <end position="749"/>
    </location>
</feature>
<dbReference type="InterPro" id="IPR028325">
    <property type="entry name" value="VG_K_chnl"/>
</dbReference>
<feature type="transmembrane region" description="Helical" evidence="10">
    <location>
        <begin position="891"/>
        <end position="914"/>
    </location>
</feature>